<evidence type="ECO:0008006" key="7">
    <source>
        <dbReference type="Google" id="ProtNLM"/>
    </source>
</evidence>
<name>A0A9W9A519_9AGAR</name>
<reference evidence="5" key="1">
    <citation type="submission" date="2022-08" db="EMBL/GenBank/DDBJ databases">
        <title>A Global Phylogenomic Analysis of the Shiitake Genus Lentinula.</title>
        <authorList>
            <consortium name="DOE Joint Genome Institute"/>
            <person name="Sierra-Patev S."/>
            <person name="Min B."/>
            <person name="Naranjo-Ortiz M."/>
            <person name="Looney B."/>
            <person name="Konkel Z."/>
            <person name="Slot J.C."/>
            <person name="Sakamoto Y."/>
            <person name="Steenwyk J.L."/>
            <person name="Rokas A."/>
            <person name="Carro J."/>
            <person name="Camarero S."/>
            <person name="Ferreira P."/>
            <person name="Molpeceres G."/>
            <person name="Ruiz-Duenas F.J."/>
            <person name="Serrano A."/>
            <person name="Henrissat B."/>
            <person name="Drula E."/>
            <person name="Hughes K.W."/>
            <person name="Mata J.L."/>
            <person name="Ishikawa N.K."/>
            <person name="Vargas-Isla R."/>
            <person name="Ushijima S."/>
            <person name="Smith C.A."/>
            <person name="Ahrendt S."/>
            <person name="Andreopoulos W."/>
            <person name="He G."/>
            <person name="Labutti K."/>
            <person name="Lipzen A."/>
            <person name="Ng V."/>
            <person name="Riley R."/>
            <person name="Sandor L."/>
            <person name="Barry K."/>
            <person name="Martinez A.T."/>
            <person name="Xiao Y."/>
            <person name="Gibbons J.G."/>
            <person name="Terashima K."/>
            <person name="Grigoriev I.V."/>
            <person name="Hibbett D.S."/>
        </authorList>
    </citation>
    <scope>NUCLEOTIDE SEQUENCE</scope>
    <source>
        <strain evidence="5">JLM2183</strain>
    </source>
</reference>
<feature type="region of interest" description="Disordered" evidence="4">
    <location>
        <begin position="306"/>
        <end position="328"/>
    </location>
</feature>
<dbReference type="OrthoDB" id="1936594at2759"/>
<accession>A0A9W9A519</accession>
<keyword evidence="6" id="KW-1185">Reference proteome</keyword>
<feature type="compositionally biased region" description="Basic and acidic residues" evidence="4">
    <location>
        <begin position="269"/>
        <end position="278"/>
    </location>
</feature>
<dbReference type="PROSITE" id="PS50005">
    <property type="entry name" value="TPR"/>
    <property type="match status" value="1"/>
</dbReference>
<dbReference type="InterPro" id="IPR011990">
    <property type="entry name" value="TPR-like_helical_dom_sf"/>
</dbReference>
<organism evidence="5 6">
    <name type="scientific">Lentinula aciculospora</name>
    <dbReference type="NCBI Taxonomy" id="153920"/>
    <lineage>
        <taxon>Eukaryota</taxon>
        <taxon>Fungi</taxon>
        <taxon>Dikarya</taxon>
        <taxon>Basidiomycota</taxon>
        <taxon>Agaricomycotina</taxon>
        <taxon>Agaricomycetes</taxon>
        <taxon>Agaricomycetidae</taxon>
        <taxon>Agaricales</taxon>
        <taxon>Marasmiineae</taxon>
        <taxon>Omphalotaceae</taxon>
        <taxon>Lentinula</taxon>
    </lineage>
</organism>
<dbReference type="Pfam" id="PF13181">
    <property type="entry name" value="TPR_8"/>
    <property type="match status" value="1"/>
</dbReference>
<keyword evidence="1" id="KW-0677">Repeat</keyword>
<evidence type="ECO:0000313" key="5">
    <source>
        <dbReference type="EMBL" id="KAJ4473620.1"/>
    </source>
</evidence>
<feature type="compositionally biased region" description="Polar residues" evidence="4">
    <location>
        <begin position="306"/>
        <end position="321"/>
    </location>
</feature>
<protein>
    <recommendedName>
        <fullName evidence="7">TPR-like protein</fullName>
    </recommendedName>
</protein>
<proteinExistence type="predicted"/>
<dbReference type="Proteomes" id="UP001150266">
    <property type="component" value="Unassembled WGS sequence"/>
</dbReference>
<comment type="caution">
    <text evidence="5">The sequence shown here is derived from an EMBL/GenBank/DDBJ whole genome shotgun (WGS) entry which is preliminary data.</text>
</comment>
<dbReference type="SMART" id="SM00028">
    <property type="entry name" value="TPR"/>
    <property type="match status" value="2"/>
</dbReference>
<keyword evidence="2 3" id="KW-0802">TPR repeat</keyword>
<dbReference type="AlphaFoldDB" id="A0A9W9A519"/>
<evidence type="ECO:0000256" key="4">
    <source>
        <dbReference type="SAM" id="MobiDB-lite"/>
    </source>
</evidence>
<dbReference type="SUPFAM" id="SSF48452">
    <property type="entry name" value="TPR-like"/>
    <property type="match status" value="1"/>
</dbReference>
<feature type="region of interest" description="Disordered" evidence="4">
    <location>
        <begin position="269"/>
        <end position="290"/>
    </location>
</feature>
<dbReference type="Gene3D" id="1.25.40.10">
    <property type="entry name" value="Tetratricopeptide repeat domain"/>
    <property type="match status" value="1"/>
</dbReference>
<dbReference type="InterPro" id="IPR044244">
    <property type="entry name" value="TTC27/Emw1"/>
</dbReference>
<sequence length="897" mass="101543">MAVELIENFLLAGKWDVSTLQTPVADVAHAVVRGRFGEALTSSYAQQLFKFRLAETLENSFDLSASLTQDEQENELLRLVFAVACLQAFLQVNWTGPEIDFKPLDILSQIEPQSLTDDTINQLAIAELASGGEPAYHLARHALFLRLAQILLDAPYQYCQTAIWWRLRAHIAHQQVIDEPVLLPEDVLATFEHWQNPFASDNPDLAGRWLLEYGLLHHTFQQDKMAAEYFVKASRATDLQYELTGALGKRTKFQQNELSQLVLLAESHLPDESSEKTEVPSTSEPNQTIVPETLALNDDTLLEQTEFTSSKPTTDLSTSSLHRLDPSDQPPLHPLDQCILLSLCLNVRNTSPLHGLTSEQMSPYVARVISHPRNWTIHTMSLLIRSRLEASRTRTVERSALQLQALVDQMPATDADAAPVSERLRYLHSISLPPKWELERELAHRFISLGVIKSALDIYERLEMWEEVVKCHVSLERPDRGITIVKDLLAGNKVESEAVVSREKASGAENSMKRLQRLDTAREAKLWCILGDLEPEHAVDHYKYAWDISKSTSGRAMRSLGGFHFARTEYELARECLQKAVKIDPLLSRSWFILGCACMRLEDWQGAKDAFARCVTIDEEDGESWSNLASMYLRIEQSNKDDVSGDSSVVMHSNKQLAFRALKEGLKRSYDNWRMWSNYMIIAVDVGELAEACRALGRVIEETSNKADGVVLDEDVLDRLVNAVTHAPSKPQEALDSTGSDQVQHILNPNEGRGLLPRVLDLFDRTILPRVSSARVFRSYARLLTWIGRWEDTMKAWMDAYRESDAGKITRGEIVAVATIDNNSGRQLWREAVGEVEEIVDILRNVGARLEASGSTKKWRLQAKSVVRSFMGRTRENFEDDPEWHRLESLLEDLKQE</sequence>
<feature type="compositionally biased region" description="Polar residues" evidence="4">
    <location>
        <begin position="279"/>
        <end position="290"/>
    </location>
</feature>
<dbReference type="InterPro" id="IPR019734">
    <property type="entry name" value="TPR_rpt"/>
</dbReference>
<evidence type="ECO:0000313" key="6">
    <source>
        <dbReference type="Proteomes" id="UP001150266"/>
    </source>
</evidence>
<evidence type="ECO:0000256" key="3">
    <source>
        <dbReference type="PROSITE-ProRule" id="PRU00339"/>
    </source>
</evidence>
<evidence type="ECO:0000256" key="1">
    <source>
        <dbReference type="ARBA" id="ARBA00022737"/>
    </source>
</evidence>
<dbReference type="PANTHER" id="PTHR16193:SF0">
    <property type="entry name" value="TETRATRICOPEPTIDE REPEAT PROTEIN 27"/>
    <property type="match status" value="1"/>
</dbReference>
<dbReference type="EMBL" id="JAOTPV010000017">
    <property type="protein sequence ID" value="KAJ4473620.1"/>
    <property type="molecule type" value="Genomic_DNA"/>
</dbReference>
<gene>
    <name evidence="5" type="ORF">J3R30DRAFT_3406523</name>
</gene>
<feature type="repeat" description="TPR" evidence="3">
    <location>
        <begin position="554"/>
        <end position="587"/>
    </location>
</feature>
<evidence type="ECO:0000256" key="2">
    <source>
        <dbReference type="ARBA" id="ARBA00022803"/>
    </source>
</evidence>
<dbReference type="PANTHER" id="PTHR16193">
    <property type="entry name" value="TETRATRICOPEPTIDE REPEAT PROTEIN 27"/>
    <property type="match status" value="1"/>
</dbReference>